<sequence length="91" mass="10515">MFSVKRTFIVMRLVSGLIEMEMELGDARTRTYSSTAELGNTHNFHMPARIGKEESWSRAKTVCIWQRVSQWVENEVVKTHTVATCKEIPQN</sequence>
<gene>
    <name evidence="1" type="ORF">PG986_006980</name>
</gene>
<dbReference type="EMBL" id="JAQQWE010000005">
    <property type="protein sequence ID" value="KAK7951252.1"/>
    <property type="molecule type" value="Genomic_DNA"/>
</dbReference>
<accession>A0ABR1QBA3</accession>
<protein>
    <recommendedName>
        <fullName evidence="3">Secreted protein</fullName>
    </recommendedName>
</protein>
<organism evidence="1 2">
    <name type="scientific">Apiospora aurea</name>
    <dbReference type="NCBI Taxonomy" id="335848"/>
    <lineage>
        <taxon>Eukaryota</taxon>
        <taxon>Fungi</taxon>
        <taxon>Dikarya</taxon>
        <taxon>Ascomycota</taxon>
        <taxon>Pezizomycotina</taxon>
        <taxon>Sordariomycetes</taxon>
        <taxon>Xylariomycetidae</taxon>
        <taxon>Amphisphaeriales</taxon>
        <taxon>Apiosporaceae</taxon>
        <taxon>Apiospora</taxon>
    </lineage>
</organism>
<evidence type="ECO:0000313" key="2">
    <source>
        <dbReference type="Proteomes" id="UP001391051"/>
    </source>
</evidence>
<keyword evidence="2" id="KW-1185">Reference proteome</keyword>
<comment type="caution">
    <text evidence="1">The sequence shown here is derived from an EMBL/GenBank/DDBJ whole genome shotgun (WGS) entry which is preliminary data.</text>
</comment>
<dbReference type="RefSeq" id="XP_066699314.1">
    <property type="nucleotide sequence ID" value="XM_066843202.1"/>
</dbReference>
<evidence type="ECO:0008006" key="3">
    <source>
        <dbReference type="Google" id="ProtNLM"/>
    </source>
</evidence>
<name>A0ABR1QBA3_9PEZI</name>
<reference evidence="1 2" key="1">
    <citation type="submission" date="2023-01" db="EMBL/GenBank/DDBJ databases">
        <title>Analysis of 21 Apiospora genomes using comparative genomics revels a genus with tremendous synthesis potential of carbohydrate active enzymes and secondary metabolites.</title>
        <authorList>
            <person name="Sorensen T."/>
        </authorList>
    </citation>
    <scope>NUCLEOTIDE SEQUENCE [LARGE SCALE GENOMIC DNA]</scope>
    <source>
        <strain evidence="1 2">CBS 24483</strain>
    </source>
</reference>
<proteinExistence type="predicted"/>
<dbReference type="Proteomes" id="UP001391051">
    <property type="component" value="Unassembled WGS sequence"/>
</dbReference>
<dbReference type="GeneID" id="92076264"/>
<evidence type="ECO:0000313" key="1">
    <source>
        <dbReference type="EMBL" id="KAK7951252.1"/>
    </source>
</evidence>